<comment type="caution">
    <text evidence="2">The sequence shown here is derived from an EMBL/GenBank/DDBJ whole genome shotgun (WGS) entry which is preliminary data.</text>
</comment>
<protein>
    <submittedName>
        <fullName evidence="2">Uncharacterized protein</fullName>
    </submittedName>
</protein>
<dbReference type="EMBL" id="PSZD01000002">
    <property type="protein sequence ID" value="PPJ32199.1"/>
    <property type="molecule type" value="Genomic_DNA"/>
</dbReference>
<keyword evidence="1" id="KW-0472">Membrane</keyword>
<sequence length="142" mass="14712">MVRLGQRSLRPLTKDPKWGCQKFAAGVRLRVTDGCVRSGAPDRTGEGKGVPAMTVNAVQDIFTAQLDNVGPQAPPGAGVTTVLLRNLIWLHLLATAIAVGCWVHLASRRGVARATVSRVAVGVVAIGLTTAGAGEILGAAMH</sequence>
<dbReference type="Proteomes" id="UP000238356">
    <property type="component" value="Unassembled WGS sequence"/>
</dbReference>
<evidence type="ECO:0000256" key="1">
    <source>
        <dbReference type="SAM" id="Phobius"/>
    </source>
</evidence>
<keyword evidence="1" id="KW-0812">Transmembrane</keyword>
<feature type="transmembrane region" description="Helical" evidence="1">
    <location>
        <begin position="119"/>
        <end position="141"/>
    </location>
</feature>
<dbReference type="AlphaFoldDB" id="A0A2S6ADU6"/>
<feature type="transmembrane region" description="Helical" evidence="1">
    <location>
        <begin position="88"/>
        <end position="107"/>
    </location>
</feature>
<name>A0A2S6ADU6_9NOCA</name>
<proteinExistence type="predicted"/>
<evidence type="ECO:0000313" key="2">
    <source>
        <dbReference type="EMBL" id="PPJ32199.1"/>
    </source>
</evidence>
<organism evidence="2 3">
    <name type="scientific">Nocardia nova</name>
    <dbReference type="NCBI Taxonomy" id="37330"/>
    <lineage>
        <taxon>Bacteria</taxon>
        <taxon>Bacillati</taxon>
        <taxon>Actinomycetota</taxon>
        <taxon>Actinomycetes</taxon>
        <taxon>Mycobacteriales</taxon>
        <taxon>Nocardiaceae</taxon>
        <taxon>Nocardia</taxon>
    </lineage>
</organism>
<gene>
    <name evidence="2" type="ORF">C5F51_05125</name>
</gene>
<reference evidence="2 3" key="1">
    <citation type="submission" date="2018-02" db="EMBL/GenBank/DDBJ databases">
        <title>8 Nocardia nova and 1 Nocardia cyriacigeorgica strain used for evolution to TMP-SMX.</title>
        <authorList>
            <person name="Mehta H."/>
            <person name="Weng J."/>
            <person name="Shamoo Y."/>
        </authorList>
    </citation>
    <scope>NUCLEOTIDE SEQUENCE [LARGE SCALE GENOMIC DNA]</scope>
    <source>
        <strain evidence="2 3">BAA2227</strain>
    </source>
</reference>
<keyword evidence="3" id="KW-1185">Reference proteome</keyword>
<accession>A0A2S6ADU6</accession>
<evidence type="ECO:0000313" key="3">
    <source>
        <dbReference type="Proteomes" id="UP000238356"/>
    </source>
</evidence>
<keyword evidence="1" id="KW-1133">Transmembrane helix</keyword>